<dbReference type="Pfam" id="PF00149">
    <property type="entry name" value="Metallophos"/>
    <property type="match status" value="1"/>
</dbReference>
<dbReference type="OrthoDB" id="9779903at2"/>
<dbReference type="PRINTS" id="PR00114">
    <property type="entry name" value="STPHPHTASE"/>
</dbReference>
<dbReference type="EMBL" id="BCNO01000002">
    <property type="protein sequence ID" value="GAQ95213.1"/>
    <property type="molecule type" value="Genomic_DNA"/>
</dbReference>
<dbReference type="GO" id="GO:0016787">
    <property type="term" value="F:hydrolase activity"/>
    <property type="evidence" value="ECO:0007669"/>
    <property type="project" value="InterPro"/>
</dbReference>
<gene>
    <name evidence="2" type="ORF">TAGGR_2100</name>
</gene>
<dbReference type="SUPFAM" id="SSF56300">
    <property type="entry name" value="Metallo-dependent phosphatases"/>
    <property type="match status" value="1"/>
</dbReference>
<dbReference type="SMART" id="SM00156">
    <property type="entry name" value="PP2Ac"/>
    <property type="match status" value="1"/>
</dbReference>
<dbReference type="RefSeq" id="WP_059176659.1">
    <property type="nucleotide sequence ID" value="NZ_BCNO01000002.1"/>
</dbReference>
<dbReference type="InterPro" id="IPR050341">
    <property type="entry name" value="PP1_catalytic_subunit"/>
</dbReference>
<dbReference type="InterPro" id="IPR006186">
    <property type="entry name" value="Ser/Thr-sp_prot-phosphatase"/>
</dbReference>
<dbReference type="InterPro" id="IPR029052">
    <property type="entry name" value="Metallo-depent_PP-like"/>
</dbReference>
<organism evidence="2 3">
    <name type="scientific">Thermodesulfovibrio aggregans</name>
    <dbReference type="NCBI Taxonomy" id="86166"/>
    <lineage>
        <taxon>Bacteria</taxon>
        <taxon>Pseudomonadati</taxon>
        <taxon>Nitrospirota</taxon>
        <taxon>Thermodesulfovibrionia</taxon>
        <taxon>Thermodesulfovibrionales</taxon>
        <taxon>Thermodesulfovibrionaceae</taxon>
        <taxon>Thermodesulfovibrio</taxon>
    </lineage>
</organism>
<dbReference type="STRING" id="86166.TAGGR_2100"/>
<name>A0A0U9HWM8_9BACT</name>
<evidence type="ECO:0000313" key="2">
    <source>
        <dbReference type="EMBL" id="GAQ95213.1"/>
    </source>
</evidence>
<dbReference type="PANTHER" id="PTHR11668">
    <property type="entry name" value="SERINE/THREONINE PROTEIN PHOSPHATASE"/>
    <property type="match status" value="1"/>
</dbReference>
<dbReference type="InterPro" id="IPR004843">
    <property type="entry name" value="Calcineurin-like_PHP"/>
</dbReference>
<sequence length="291" mass="32958">MLSEVLYNPDLIRDFEPDDIIQILKGCSEILAKEPALVKLSSQNGESVFVGDTHGDFSTTQYITGRFLQNSDKQYLIFLGDYIDREPEPAGSVWNIVYLCLLKMNFPDRVFLLKGNHEADYAVRCFPYEFSDELVEIFGSIGVKLHDHALNVFRQMPLMLQTANGVIASHSGFPMRGQAVDDKSREDLIIEILWADPEISPIFRGFGIPKFTEEQLIDFLKLTGASCFLRAHDYNLAGRAIYSNRCITVFTCRRYASRAGIIVAKVDLSKKIKDATDIVLEDLTFYLDTSK</sequence>
<protein>
    <submittedName>
        <fullName evidence="2">Calcineurin-like phosphoesterase</fullName>
    </submittedName>
</protein>
<dbReference type="PANTHER" id="PTHR11668:SF496">
    <property type="entry name" value="SERINE_THREONINE-PROTEIN PHOSPHATASE"/>
    <property type="match status" value="1"/>
</dbReference>
<accession>A0A0U9HWM8</accession>
<feature type="domain" description="Serine/threonine specific protein phosphatases" evidence="1">
    <location>
        <begin position="113"/>
        <end position="118"/>
    </location>
</feature>
<dbReference type="Proteomes" id="UP000054976">
    <property type="component" value="Unassembled WGS sequence"/>
</dbReference>
<evidence type="ECO:0000259" key="1">
    <source>
        <dbReference type="PROSITE" id="PS00125"/>
    </source>
</evidence>
<dbReference type="PROSITE" id="PS00125">
    <property type="entry name" value="SER_THR_PHOSPHATASE"/>
    <property type="match status" value="1"/>
</dbReference>
<evidence type="ECO:0000313" key="3">
    <source>
        <dbReference type="Proteomes" id="UP000054976"/>
    </source>
</evidence>
<dbReference type="Gene3D" id="3.60.21.10">
    <property type="match status" value="1"/>
</dbReference>
<comment type="caution">
    <text evidence="2">The sequence shown here is derived from an EMBL/GenBank/DDBJ whole genome shotgun (WGS) entry which is preliminary data.</text>
</comment>
<dbReference type="CDD" id="cd00144">
    <property type="entry name" value="MPP_PPP_family"/>
    <property type="match status" value="1"/>
</dbReference>
<dbReference type="AlphaFoldDB" id="A0A0U9HWM8"/>
<reference evidence="3" key="1">
    <citation type="submission" date="2016-01" db="EMBL/GenBank/DDBJ databases">
        <title>Draft genome sequence of Thermodesulfovibrio aggregans strain TGE-P1.</title>
        <authorList>
            <person name="Sekiguchi Y."/>
            <person name="Ohashi A."/>
            <person name="Matsuura N."/>
            <person name="Tourlousse M.D."/>
        </authorList>
    </citation>
    <scope>NUCLEOTIDE SEQUENCE [LARGE SCALE GENOMIC DNA]</scope>
    <source>
        <strain evidence="3">TGE-P1</strain>
    </source>
</reference>
<proteinExistence type="predicted"/>
<keyword evidence="3" id="KW-1185">Reference proteome</keyword>